<evidence type="ECO:0000313" key="2">
    <source>
        <dbReference type="EMBL" id="KAK3941614.1"/>
    </source>
</evidence>
<dbReference type="InterPro" id="IPR038305">
    <property type="entry name" value="HeLo_sf"/>
</dbReference>
<organism evidence="2 3">
    <name type="scientific">Diplogelasinospora grovesii</name>
    <dbReference type="NCBI Taxonomy" id="303347"/>
    <lineage>
        <taxon>Eukaryota</taxon>
        <taxon>Fungi</taxon>
        <taxon>Dikarya</taxon>
        <taxon>Ascomycota</taxon>
        <taxon>Pezizomycotina</taxon>
        <taxon>Sordariomycetes</taxon>
        <taxon>Sordariomycetidae</taxon>
        <taxon>Sordariales</taxon>
        <taxon>Diplogelasinosporaceae</taxon>
        <taxon>Diplogelasinospora</taxon>
    </lineage>
</organism>
<evidence type="ECO:0000259" key="1">
    <source>
        <dbReference type="Pfam" id="PF14479"/>
    </source>
</evidence>
<dbReference type="InterPro" id="IPR011009">
    <property type="entry name" value="Kinase-like_dom_sf"/>
</dbReference>
<reference evidence="3" key="1">
    <citation type="journal article" date="2023" name="Mol. Phylogenet. Evol.">
        <title>Genome-scale phylogeny and comparative genomics of the fungal order Sordariales.</title>
        <authorList>
            <person name="Hensen N."/>
            <person name="Bonometti L."/>
            <person name="Westerberg I."/>
            <person name="Brannstrom I.O."/>
            <person name="Guillou S."/>
            <person name="Cros-Aarteil S."/>
            <person name="Calhoun S."/>
            <person name="Haridas S."/>
            <person name="Kuo A."/>
            <person name="Mondo S."/>
            <person name="Pangilinan J."/>
            <person name="Riley R."/>
            <person name="LaButti K."/>
            <person name="Andreopoulos B."/>
            <person name="Lipzen A."/>
            <person name="Chen C."/>
            <person name="Yan M."/>
            <person name="Daum C."/>
            <person name="Ng V."/>
            <person name="Clum A."/>
            <person name="Steindorff A."/>
            <person name="Ohm R.A."/>
            <person name="Martin F."/>
            <person name="Silar P."/>
            <person name="Natvig D.O."/>
            <person name="Lalanne C."/>
            <person name="Gautier V."/>
            <person name="Ament-Velasquez S.L."/>
            <person name="Kruys A."/>
            <person name="Hutchinson M.I."/>
            <person name="Powell A.J."/>
            <person name="Barry K."/>
            <person name="Miller A.N."/>
            <person name="Grigoriev I.V."/>
            <person name="Debuchy R."/>
            <person name="Gladieux P."/>
            <person name="Hiltunen Thoren M."/>
            <person name="Johannesson H."/>
        </authorList>
    </citation>
    <scope>NUCLEOTIDE SEQUENCE [LARGE SCALE GENOMIC DNA]</scope>
    <source>
        <strain evidence="3">CBS 340.73</strain>
    </source>
</reference>
<dbReference type="EMBL" id="MU853781">
    <property type="protein sequence ID" value="KAK3941614.1"/>
    <property type="molecule type" value="Genomic_DNA"/>
</dbReference>
<keyword evidence="2" id="KW-0640">Prion</keyword>
<comment type="caution">
    <text evidence="2">The sequence shown here is derived from an EMBL/GenBank/DDBJ whole genome shotgun (WGS) entry which is preliminary data.</text>
</comment>
<protein>
    <submittedName>
        <fullName evidence="2">Prion-inhibition and propagation-domain-containing protein</fullName>
    </submittedName>
</protein>
<gene>
    <name evidence="2" type="ORF">QBC46DRAFT_97613</name>
</gene>
<dbReference type="AlphaFoldDB" id="A0AAN6S5V8"/>
<sequence>MDPASAAALGGGMVSLAFDVFDNTIRLLKFLGALVDMPQDCQKYRLQLIMEYNRVLAFGKAAGLVDVAEGSSLGVALGTNATELVSIVARIQWLLAEFREINGRYGNELNLNANEEPSVAEARATDVDVVQQVSSLAMSYEAKRKERRFLRGTNHIREFLDKSAQNIKEVVTHPARVRWVAVDQEAFQALLADLHVLTERLHELIRDHREKKIDDITAKTYREMILARNDMHDLKDMLDAVTSLIGTSSMTRKEKEAHHNDITLQDLVRLKKISQISDAILAKLKGDPKASSSFSQEGFLAEVGITVEQYDFEKLCEHLAWDPYLNEEPHLWSRPTGILTTGTGEAKKQYVVWVEWKHLGDYPPGSTKEREFIIRTVALAEMLHMQKPASMYVPECLGYYDDRDINGTEAFGWIFKAPVGVYSDCETVSLYDMISNTTGRFPTASLAQRISLARKLCSTVLHLHAVNWLHKCIFSENVVFNLRGSTQASKFNYDFENNPAQNTETQDCLFGPLLSGFEFGRPDDGNTTARDADSQWDIYRWPTLQRQPLTERSSKKTYDLYSLGLLLLEIAHWKPLHVMMCLTQAEMPRRRVEDAVDDMAEDYEPTAEDAGHDFVDDRHPAEQRKVNWPRVPLEESKAVRDWLLGIKSEAPFEKEGKPNPLAELRNVVGDKYASAVVRCLWAHGEEGFGVGEQEHQSKDSEVGIKLQEAFTHHVVEPLNTVAV</sequence>
<dbReference type="PANTHER" id="PTHR37542:SF1">
    <property type="entry name" value="PRION-INHIBITION AND PROPAGATION HELO DOMAIN-CONTAINING PROTEIN"/>
    <property type="match status" value="1"/>
</dbReference>
<dbReference type="Proteomes" id="UP001303473">
    <property type="component" value="Unassembled WGS sequence"/>
</dbReference>
<dbReference type="InterPro" id="IPR029498">
    <property type="entry name" value="HeLo_dom"/>
</dbReference>
<keyword evidence="2" id="KW-0034">Amyloid</keyword>
<dbReference type="SUPFAM" id="SSF56112">
    <property type="entry name" value="Protein kinase-like (PK-like)"/>
    <property type="match status" value="1"/>
</dbReference>
<name>A0AAN6S5V8_9PEZI</name>
<dbReference type="Gene3D" id="1.10.510.10">
    <property type="entry name" value="Transferase(Phosphotransferase) domain 1"/>
    <property type="match status" value="1"/>
</dbReference>
<feature type="domain" description="Prion-inhibition and propagation HeLo" evidence="1">
    <location>
        <begin position="11"/>
        <end position="236"/>
    </location>
</feature>
<dbReference type="PANTHER" id="PTHR37542">
    <property type="entry name" value="HELO DOMAIN-CONTAINING PROTEIN-RELATED"/>
    <property type="match status" value="1"/>
</dbReference>
<evidence type="ECO:0000313" key="3">
    <source>
        <dbReference type="Proteomes" id="UP001303473"/>
    </source>
</evidence>
<dbReference type="Gene3D" id="1.20.120.1020">
    <property type="entry name" value="Prion-inhibition and propagation, HeLo domain"/>
    <property type="match status" value="1"/>
</dbReference>
<keyword evidence="3" id="KW-1185">Reference proteome</keyword>
<dbReference type="Pfam" id="PF14479">
    <property type="entry name" value="HeLo"/>
    <property type="match status" value="1"/>
</dbReference>
<proteinExistence type="predicted"/>
<accession>A0AAN6S5V8</accession>